<feature type="transmembrane region" description="Helical" evidence="8">
    <location>
        <begin position="343"/>
        <end position="363"/>
    </location>
</feature>
<dbReference type="AlphaFoldDB" id="A0A233SCD9"/>
<keyword evidence="11" id="KW-1185">Reference proteome</keyword>
<evidence type="ECO:0000256" key="4">
    <source>
        <dbReference type="ARBA" id="ARBA00022692"/>
    </source>
</evidence>
<feature type="transmembrane region" description="Helical" evidence="8">
    <location>
        <begin position="57"/>
        <end position="75"/>
    </location>
</feature>
<dbReference type="PANTHER" id="PTHR42718">
    <property type="entry name" value="MAJOR FACILITATOR SUPERFAMILY MULTIDRUG TRANSPORTER MFSC"/>
    <property type="match status" value="1"/>
</dbReference>
<keyword evidence="7" id="KW-0046">Antibiotic resistance</keyword>
<dbReference type="CDD" id="cd17321">
    <property type="entry name" value="MFS_MMR_MDR_like"/>
    <property type="match status" value="1"/>
</dbReference>
<keyword evidence="3" id="KW-1003">Cell membrane</keyword>
<dbReference type="InterPro" id="IPR036259">
    <property type="entry name" value="MFS_trans_sf"/>
</dbReference>
<dbReference type="InterPro" id="IPR011701">
    <property type="entry name" value="MFS"/>
</dbReference>
<dbReference type="OrthoDB" id="4080117at2"/>
<evidence type="ECO:0000256" key="1">
    <source>
        <dbReference type="ARBA" id="ARBA00004651"/>
    </source>
</evidence>
<evidence type="ECO:0000313" key="10">
    <source>
        <dbReference type="EMBL" id="OXY93328.1"/>
    </source>
</evidence>
<dbReference type="InterPro" id="IPR005829">
    <property type="entry name" value="Sugar_transporter_CS"/>
</dbReference>
<feature type="transmembrane region" description="Helical" evidence="8">
    <location>
        <begin position="246"/>
        <end position="263"/>
    </location>
</feature>
<feature type="transmembrane region" description="Helical" evidence="8">
    <location>
        <begin position="213"/>
        <end position="234"/>
    </location>
</feature>
<feature type="transmembrane region" description="Helical" evidence="8">
    <location>
        <begin position="87"/>
        <end position="114"/>
    </location>
</feature>
<gene>
    <name evidence="10" type="ORF">BEK98_24365</name>
</gene>
<keyword evidence="5 8" id="KW-1133">Transmembrane helix</keyword>
<feature type="transmembrane region" description="Helical" evidence="8">
    <location>
        <begin position="152"/>
        <end position="173"/>
    </location>
</feature>
<dbReference type="Gene3D" id="1.20.1720.10">
    <property type="entry name" value="Multidrug resistance protein D"/>
    <property type="match status" value="1"/>
</dbReference>
<keyword evidence="6 8" id="KW-0472">Membrane</keyword>
<sequence>MSAPAVTETSLNPVVRRPGAALALLVAVQFMLVLDSTIVAVALPSLGKDLGFSQADLSWVTNAYLLLFGGFLMLGGRLADLVGRRKLFAASLLLFAAASLLGALAGSPAIMIAARSLQGLASAFAAPAALSLLMTVFPNGTEEEQQQRNKALGVYGAVSGAGGAAGMILGGLLTDWFGWSAVFYVNVPIALGAILLAGKLLPADRAEARSSGGFDLTGAVLSTGGLALLVYVLVEAEKVGWTSGRTLGLGGLALVLLVGFVVLESRLRQPLVPLGIFRKKTLRGANLVGGLIPMAVIPAIFFLTLYTQLVRGFSPLKSGLALVPLALCVVVAATNVGRVLPKLGLRGTTIIGTLLVVAGTLWATQIDQGAFFVEQFGPEVLTGLGGGTVWVCATVAATAEATEEEAGLASGLFNTANQVGAALGLAILVTVAGSATADAVGDGSALPAALTEGYRTALFGSAGFAVLATLGALALLPGRTPTSQS</sequence>
<dbReference type="InterPro" id="IPR020846">
    <property type="entry name" value="MFS_dom"/>
</dbReference>
<dbReference type="GO" id="GO:0005886">
    <property type="term" value="C:plasma membrane"/>
    <property type="evidence" value="ECO:0007669"/>
    <property type="project" value="UniProtKB-SubCell"/>
</dbReference>
<evidence type="ECO:0000313" key="11">
    <source>
        <dbReference type="Proteomes" id="UP000215483"/>
    </source>
</evidence>
<evidence type="ECO:0000256" key="5">
    <source>
        <dbReference type="ARBA" id="ARBA00022989"/>
    </source>
</evidence>
<feature type="transmembrane region" description="Helical" evidence="8">
    <location>
        <begin position="179"/>
        <end position="201"/>
    </location>
</feature>
<dbReference type="Pfam" id="PF07690">
    <property type="entry name" value="MFS_1"/>
    <property type="match status" value="1"/>
</dbReference>
<feature type="transmembrane region" description="Helical" evidence="8">
    <location>
        <begin position="457"/>
        <end position="476"/>
    </location>
</feature>
<organism evidence="10 11">
    <name type="scientific">Streptomyces diastatochromogenes</name>
    <dbReference type="NCBI Taxonomy" id="42236"/>
    <lineage>
        <taxon>Bacteria</taxon>
        <taxon>Bacillati</taxon>
        <taxon>Actinomycetota</taxon>
        <taxon>Actinomycetes</taxon>
        <taxon>Kitasatosporales</taxon>
        <taxon>Streptomycetaceae</taxon>
        <taxon>Streptomyces</taxon>
    </lineage>
</organism>
<dbReference type="Proteomes" id="UP000215483">
    <property type="component" value="Unassembled WGS sequence"/>
</dbReference>
<evidence type="ECO:0000256" key="7">
    <source>
        <dbReference type="ARBA" id="ARBA00023251"/>
    </source>
</evidence>
<dbReference type="EMBL" id="MCGQ01000020">
    <property type="protein sequence ID" value="OXY93328.1"/>
    <property type="molecule type" value="Genomic_DNA"/>
</dbReference>
<feature type="transmembrane region" description="Helical" evidence="8">
    <location>
        <begin position="318"/>
        <end position="336"/>
    </location>
</feature>
<feature type="transmembrane region" description="Helical" evidence="8">
    <location>
        <begin position="284"/>
        <end position="306"/>
    </location>
</feature>
<dbReference type="GO" id="GO:0046677">
    <property type="term" value="P:response to antibiotic"/>
    <property type="evidence" value="ECO:0007669"/>
    <property type="project" value="UniProtKB-KW"/>
</dbReference>
<keyword evidence="4 8" id="KW-0812">Transmembrane</keyword>
<dbReference type="Gene3D" id="1.20.1250.20">
    <property type="entry name" value="MFS general substrate transporter like domains"/>
    <property type="match status" value="1"/>
</dbReference>
<reference evidence="10 11" key="1">
    <citation type="submission" date="2016-07" db="EMBL/GenBank/DDBJ databases">
        <title>Draft genome of Streptomyces diastatochromogenes.</title>
        <authorList>
            <person name="Podduturi R."/>
            <person name="Lukassen M.B."/>
            <person name="Clausen N."/>
            <person name="Nielsen J.L."/>
            <person name="Jorgensen N.O."/>
        </authorList>
    </citation>
    <scope>NUCLEOTIDE SEQUENCE [LARGE SCALE GENOMIC DNA]</scope>
    <source>
        <strain evidence="10 11">DSM 40608</strain>
    </source>
</reference>
<comment type="caution">
    <text evidence="10">The sequence shown here is derived from an EMBL/GenBank/DDBJ whole genome shotgun (WGS) entry which is preliminary data.</text>
</comment>
<dbReference type="RefSeq" id="WP_094218858.1">
    <property type="nucleotide sequence ID" value="NZ_MCGQ01000020.1"/>
</dbReference>
<proteinExistence type="predicted"/>
<comment type="subcellular location">
    <subcellularLocation>
        <location evidence="1">Cell membrane</location>
        <topology evidence="1">Multi-pass membrane protein</topology>
    </subcellularLocation>
</comment>
<dbReference type="PROSITE" id="PS00216">
    <property type="entry name" value="SUGAR_TRANSPORT_1"/>
    <property type="match status" value="1"/>
</dbReference>
<dbReference type="PROSITE" id="PS50850">
    <property type="entry name" value="MFS"/>
    <property type="match status" value="1"/>
</dbReference>
<feature type="transmembrane region" description="Helical" evidence="8">
    <location>
        <begin position="21"/>
        <end position="45"/>
    </location>
</feature>
<feature type="transmembrane region" description="Helical" evidence="8">
    <location>
        <begin position="120"/>
        <end position="140"/>
    </location>
</feature>
<evidence type="ECO:0000256" key="6">
    <source>
        <dbReference type="ARBA" id="ARBA00023136"/>
    </source>
</evidence>
<protein>
    <submittedName>
        <fullName evidence="10">MFS transporter</fullName>
    </submittedName>
</protein>
<name>A0A233SCD9_STRDA</name>
<accession>A0A233SCD9</accession>
<feature type="domain" description="Major facilitator superfamily (MFS) profile" evidence="9">
    <location>
        <begin position="21"/>
        <end position="480"/>
    </location>
</feature>
<evidence type="ECO:0000259" key="9">
    <source>
        <dbReference type="PROSITE" id="PS50850"/>
    </source>
</evidence>
<dbReference type="SUPFAM" id="SSF103473">
    <property type="entry name" value="MFS general substrate transporter"/>
    <property type="match status" value="1"/>
</dbReference>
<keyword evidence="2" id="KW-0813">Transport</keyword>
<evidence type="ECO:0000256" key="3">
    <source>
        <dbReference type="ARBA" id="ARBA00022475"/>
    </source>
</evidence>
<evidence type="ECO:0000256" key="2">
    <source>
        <dbReference type="ARBA" id="ARBA00022448"/>
    </source>
</evidence>
<evidence type="ECO:0000256" key="8">
    <source>
        <dbReference type="SAM" id="Phobius"/>
    </source>
</evidence>
<dbReference type="GO" id="GO:0022857">
    <property type="term" value="F:transmembrane transporter activity"/>
    <property type="evidence" value="ECO:0007669"/>
    <property type="project" value="InterPro"/>
</dbReference>
<dbReference type="PANTHER" id="PTHR42718:SF46">
    <property type="entry name" value="BLR6921 PROTEIN"/>
    <property type="match status" value="1"/>
</dbReference>